<sequence>MSRLGALIALAFAVLAGLPMPYGAAAEEETSRTLSGGGLEDMRVQARKVLVHLPPGYDGSKALPLVLALHGGGGHAALMAEDSRYGWQRQADQGGFIVAFPNGASRLPGGRLATWNAGGCCGYARDQNIDDVAFLRAVVAELKERYRIDSARVFATGMSNGGMMAHRLACDAADLFRAVASVAGTDASAHCQPVRPIAVLHIHARDDDHVLYAGGAGPQAFRDRRSVMEFVSVPDTVARWVQRDQCRGPAQPVLQGAGASCVAYRDCAAGASVQLCSTDTGGHSWPGPAAPIDATREIWRFFSASASQR</sequence>
<keyword evidence="5" id="KW-0378">Hydrolase</keyword>
<keyword evidence="7" id="KW-0624">Polysaccharide degradation</keyword>
<dbReference type="Gene3D" id="3.40.50.1820">
    <property type="entry name" value="alpha/beta hydrolase"/>
    <property type="match status" value="1"/>
</dbReference>
<evidence type="ECO:0000256" key="1">
    <source>
        <dbReference type="ARBA" id="ARBA00004613"/>
    </source>
</evidence>
<evidence type="ECO:0000313" key="9">
    <source>
        <dbReference type="Proteomes" id="UP000735592"/>
    </source>
</evidence>
<evidence type="ECO:0000256" key="4">
    <source>
        <dbReference type="ARBA" id="ARBA00022729"/>
    </source>
</evidence>
<keyword evidence="4" id="KW-0732">Signal</keyword>
<comment type="subcellular location">
    <subcellularLocation>
        <location evidence="1">Secreted</location>
    </subcellularLocation>
</comment>
<dbReference type="SUPFAM" id="SSF53474">
    <property type="entry name" value="alpha/beta-Hydrolases"/>
    <property type="match status" value="1"/>
</dbReference>
<evidence type="ECO:0000256" key="6">
    <source>
        <dbReference type="ARBA" id="ARBA00023277"/>
    </source>
</evidence>
<name>A0ABW9STB7_9BURK</name>
<evidence type="ECO:0000313" key="8">
    <source>
        <dbReference type="EMBL" id="MTW34851.1"/>
    </source>
</evidence>
<dbReference type="InterPro" id="IPR010126">
    <property type="entry name" value="Esterase_phb"/>
</dbReference>
<evidence type="ECO:0000256" key="3">
    <source>
        <dbReference type="ARBA" id="ARBA00022651"/>
    </source>
</evidence>
<evidence type="ECO:0000256" key="5">
    <source>
        <dbReference type="ARBA" id="ARBA00022801"/>
    </source>
</evidence>
<dbReference type="Pfam" id="PF10503">
    <property type="entry name" value="Esterase_PHB"/>
    <property type="match status" value="1"/>
</dbReference>
<keyword evidence="3" id="KW-0858">Xylan degradation</keyword>
<dbReference type="RefSeq" id="WP_155436202.1">
    <property type="nucleotide sequence ID" value="NZ_JBHLXK010000002.1"/>
</dbReference>
<gene>
    <name evidence="8" type="ORF">GM655_18780</name>
</gene>
<keyword evidence="6" id="KW-0119">Carbohydrate metabolism</keyword>
<dbReference type="InterPro" id="IPR043595">
    <property type="entry name" value="FaeB/C/D"/>
</dbReference>
<comment type="caution">
    <text evidence="8">The sequence shown here is derived from an EMBL/GenBank/DDBJ whole genome shotgun (WGS) entry which is preliminary data.</text>
</comment>
<evidence type="ECO:0000256" key="2">
    <source>
        <dbReference type="ARBA" id="ARBA00022525"/>
    </source>
</evidence>
<keyword evidence="2" id="KW-0964">Secreted</keyword>
<dbReference type="Proteomes" id="UP000735592">
    <property type="component" value="Unassembled WGS sequence"/>
</dbReference>
<dbReference type="PANTHER" id="PTHR38050:SF2">
    <property type="entry name" value="FERULOYL ESTERASE C-RELATED"/>
    <property type="match status" value="1"/>
</dbReference>
<organism evidence="8 9">
    <name type="scientific">Pseudoduganella danionis</name>
    <dbReference type="NCBI Taxonomy" id="1890295"/>
    <lineage>
        <taxon>Bacteria</taxon>
        <taxon>Pseudomonadati</taxon>
        <taxon>Pseudomonadota</taxon>
        <taxon>Betaproteobacteria</taxon>
        <taxon>Burkholderiales</taxon>
        <taxon>Oxalobacteraceae</taxon>
        <taxon>Telluria group</taxon>
        <taxon>Pseudoduganella</taxon>
    </lineage>
</organism>
<proteinExistence type="predicted"/>
<dbReference type="PANTHER" id="PTHR38050">
    <property type="match status" value="1"/>
</dbReference>
<dbReference type="EMBL" id="WNKW01000006">
    <property type="protein sequence ID" value="MTW34851.1"/>
    <property type="molecule type" value="Genomic_DNA"/>
</dbReference>
<reference evidence="8 9" key="1">
    <citation type="submission" date="2019-11" db="EMBL/GenBank/DDBJ databases">
        <title>Type strains purchased from KCTC, JCM and DSMZ.</title>
        <authorList>
            <person name="Lu H."/>
        </authorList>
    </citation>
    <scope>NUCLEOTIDE SEQUENCE [LARGE SCALE GENOMIC DNA]</scope>
    <source>
        <strain evidence="8 9">DSM 103461</strain>
    </source>
</reference>
<evidence type="ECO:0000256" key="7">
    <source>
        <dbReference type="ARBA" id="ARBA00023326"/>
    </source>
</evidence>
<dbReference type="InterPro" id="IPR029058">
    <property type="entry name" value="AB_hydrolase_fold"/>
</dbReference>
<keyword evidence="9" id="KW-1185">Reference proteome</keyword>
<accession>A0ABW9STB7</accession>
<protein>
    <submittedName>
        <fullName evidence="8">Prolyl oligopeptidase family serine peptidase</fullName>
    </submittedName>
</protein>